<organism evidence="2">
    <name type="scientific">Bartonella rochalimae ATCC BAA-1498</name>
    <dbReference type="NCBI Taxonomy" id="685782"/>
    <lineage>
        <taxon>Bacteria</taxon>
        <taxon>Pseudomonadati</taxon>
        <taxon>Pseudomonadota</taxon>
        <taxon>Alphaproteobacteria</taxon>
        <taxon>Hyphomicrobiales</taxon>
        <taxon>Bartonellaceae</taxon>
        <taxon>Bartonella</taxon>
    </lineage>
</organism>
<evidence type="ECO:0000313" key="2">
    <source>
        <dbReference type="EMBL" id="CBI77106.1"/>
    </source>
</evidence>
<keyword evidence="1" id="KW-0812">Transmembrane</keyword>
<accession>E6YJR8</accession>
<keyword evidence="1" id="KW-1133">Transmembrane helix</keyword>
<name>E6YJR8_9HYPH</name>
<dbReference type="EMBL" id="FN645455">
    <property type="protein sequence ID" value="CBI77106.1"/>
    <property type="molecule type" value="Genomic_DNA"/>
</dbReference>
<protein>
    <submittedName>
        <fullName evidence="2">Uncharacterized protein</fullName>
    </submittedName>
</protein>
<sequence length="45" mass="5597">MGGDFKNEYIHQYIKFFYWNFIYSVGPFFFIFCKGWDGRQASFFF</sequence>
<reference evidence="2" key="1">
    <citation type="journal article" date="2011" name="PLoS Genet.">
        <title>Parallel evolution of a type IV secretion system in radiating lineages of the host-restricted bacterial pathogen Bartonella.</title>
        <authorList>
            <person name="Engel P."/>
            <person name="Salzburger W."/>
            <person name="Liesch M."/>
            <person name="Chang C.C."/>
            <person name="Maruyama S."/>
            <person name="Lanz C."/>
            <person name="Calteau A."/>
            <person name="Lajus A."/>
            <person name="Medigue C."/>
            <person name="Schuster S.C."/>
            <person name="Dehio C."/>
        </authorList>
    </citation>
    <scope>NUCLEOTIDE SEQUENCE</scope>
    <source>
        <strain evidence="2">ATCC BAA-1498</strain>
    </source>
</reference>
<proteinExistence type="predicted"/>
<keyword evidence="1" id="KW-0472">Membrane</keyword>
<feature type="transmembrane region" description="Helical" evidence="1">
    <location>
        <begin position="16"/>
        <end position="33"/>
    </location>
</feature>
<dbReference type="AlphaFoldDB" id="E6YJR8"/>
<evidence type="ECO:0000256" key="1">
    <source>
        <dbReference type="SAM" id="Phobius"/>
    </source>
</evidence>
<gene>
    <name evidence="2" type="ORF">BARRO_10039</name>
</gene>